<evidence type="ECO:0000256" key="2">
    <source>
        <dbReference type="ARBA" id="ARBA00004052"/>
    </source>
</evidence>
<dbReference type="Proteomes" id="UP000198651">
    <property type="component" value="Chromosome I"/>
</dbReference>
<dbReference type="STRING" id="1561003.Ark11_1273"/>
<evidence type="ECO:0000256" key="8">
    <source>
        <dbReference type="ARBA" id="ARBA00023315"/>
    </source>
</evidence>
<dbReference type="Pfam" id="PF00364">
    <property type="entry name" value="Biotin_lipoyl"/>
    <property type="match status" value="1"/>
</dbReference>
<dbReference type="PANTHER" id="PTHR43416">
    <property type="entry name" value="DIHYDROLIPOYLLYSINE-RESIDUE SUCCINYLTRANSFERASE COMPONENT OF 2-OXOGLUTARATE DEHYDROGENASE COMPLEX, MITOCHONDRIAL-RELATED"/>
    <property type="match status" value="1"/>
</dbReference>
<evidence type="ECO:0000313" key="14">
    <source>
        <dbReference type="Proteomes" id="UP000198651"/>
    </source>
</evidence>
<evidence type="ECO:0000256" key="10">
    <source>
        <dbReference type="NCBIfam" id="TIGR01347"/>
    </source>
</evidence>
<dbReference type="GO" id="GO:0045252">
    <property type="term" value="C:oxoglutarate dehydrogenase complex"/>
    <property type="evidence" value="ECO:0007669"/>
    <property type="project" value="UniProtKB-UniRule"/>
</dbReference>
<dbReference type="NCBIfam" id="NF004309">
    <property type="entry name" value="PRK05704.1"/>
    <property type="match status" value="1"/>
</dbReference>
<feature type="region of interest" description="Disordered" evidence="11">
    <location>
        <begin position="154"/>
        <end position="175"/>
    </location>
</feature>
<dbReference type="OrthoDB" id="9805770at2"/>
<dbReference type="PANTHER" id="PTHR43416:SF5">
    <property type="entry name" value="DIHYDROLIPOYLLYSINE-RESIDUE SUCCINYLTRANSFERASE COMPONENT OF 2-OXOGLUTARATE DEHYDROGENASE COMPLEX, MITOCHONDRIAL"/>
    <property type="match status" value="1"/>
</dbReference>
<proteinExistence type="inferred from homology"/>
<gene>
    <name evidence="13" type="primary">sucB</name>
    <name evidence="13" type="ORF">Ark11_1273</name>
</gene>
<dbReference type="GO" id="GO:0004149">
    <property type="term" value="F:dihydrolipoyllysine-residue succinyltransferase activity"/>
    <property type="evidence" value="ECO:0007669"/>
    <property type="project" value="UniProtKB-UniRule"/>
</dbReference>
<dbReference type="Pfam" id="PF00198">
    <property type="entry name" value="2-oxoacid_dh"/>
    <property type="match status" value="1"/>
</dbReference>
<keyword evidence="7" id="KW-0450">Lipoyl</keyword>
<keyword evidence="5" id="KW-0816">Tricarboxylic acid cycle</keyword>
<dbReference type="NCBIfam" id="TIGR01347">
    <property type="entry name" value="sucB"/>
    <property type="match status" value="1"/>
</dbReference>
<feature type="compositionally biased region" description="Basic and acidic residues" evidence="11">
    <location>
        <begin position="94"/>
        <end position="106"/>
    </location>
</feature>
<protein>
    <recommendedName>
        <fullName evidence="10">Dihydrolipoyllysine-residue succinyltransferase</fullName>
        <ecNumber evidence="10">2.3.1.61</ecNumber>
    </recommendedName>
</protein>
<dbReference type="PATRIC" id="fig|1561003.3.peg.1308"/>
<evidence type="ECO:0000256" key="11">
    <source>
        <dbReference type="SAM" id="MobiDB-lite"/>
    </source>
</evidence>
<dbReference type="Gene3D" id="4.10.320.10">
    <property type="entry name" value="E3-binding domain"/>
    <property type="match status" value="1"/>
</dbReference>
<dbReference type="InterPro" id="IPR050537">
    <property type="entry name" value="2-oxoacid_dehydrogenase"/>
</dbReference>
<dbReference type="EC" id="2.3.1.61" evidence="10"/>
<organism evidence="13 14">
    <name type="scientific">Candidatus Ichthyocystis hellenicum</name>
    <dbReference type="NCBI Taxonomy" id="1561003"/>
    <lineage>
        <taxon>Bacteria</taxon>
        <taxon>Pseudomonadati</taxon>
        <taxon>Pseudomonadota</taxon>
        <taxon>Betaproteobacteria</taxon>
        <taxon>Burkholderiales</taxon>
        <taxon>Candidatus Ichthyocystis</taxon>
    </lineage>
</organism>
<feature type="domain" description="Lipoyl-binding" evidence="12">
    <location>
        <begin position="2"/>
        <end position="77"/>
    </location>
</feature>
<dbReference type="FunFam" id="3.30.559.10:FF:000007">
    <property type="entry name" value="Dihydrolipoamide acetyltransferase component of pyruvate dehydrogenase complex"/>
    <property type="match status" value="1"/>
</dbReference>
<evidence type="ECO:0000256" key="5">
    <source>
        <dbReference type="ARBA" id="ARBA00022532"/>
    </source>
</evidence>
<dbReference type="SUPFAM" id="SSF51230">
    <property type="entry name" value="Single hybrid motif"/>
    <property type="match status" value="1"/>
</dbReference>
<dbReference type="CDD" id="cd06849">
    <property type="entry name" value="lipoyl_domain"/>
    <property type="match status" value="1"/>
</dbReference>
<dbReference type="RefSeq" id="WP_092490596.1">
    <property type="nucleotide sequence ID" value="NZ_LN906597.1"/>
</dbReference>
<comment type="function">
    <text evidence="2">E2 component of the 2-oxoglutarate dehydrogenase (OGDH) complex which catalyzes the second step in the conversion of 2-oxoglutarate to succinyl-CoA and CO(2).</text>
</comment>
<evidence type="ECO:0000256" key="7">
    <source>
        <dbReference type="ARBA" id="ARBA00022823"/>
    </source>
</evidence>
<dbReference type="InterPro" id="IPR001078">
    <property type="entry name" value="2-oxoacid_DH_actylTfrase"/>
</dbReference>
<evidence type="ECO:0000313" key="13">
    <source>
        <dbReference type="EMBL" id="CUT18078.1"/>
    </source>
</evidence>
<dbReference type="GO" id="GO:0033512">
    <property type="term" value="P:L-lysine catabolic process to acetyl-CoA via saccharopine"/>
    <property type="evidence" value="ECO:0007669"/>
    <property type="project" value="UniProtKB-UniPathway"/>
</dbReference>
<dbReference type="Gene3D" id="3.30.559.10">
    <property type="entry name" value="Chloramphenicol acetyltransferase-like domain"/>
    <property type="match status" value="1"/>
</dbReference>
<evidence type="ECO:0000256" key="9">
    <source>
        <dbReference type="ARBA" id="ARBA00052761"/>
    </source>
</evidence>
<evidence type="ECO:0000256" key="3">
    <source>
        <dbReference type="ARBA" id="ARBA00005145"/>
    </source>
</evidence>
<dbReference type="InterPro" id="IPR006255">
    <property type="entry name" value="SucB"/>
</dbReference>
<dbReference type="EMBL" id="LN906597">
    <property type="protein sequence ID" value="CUT18078.1"/>
    <property type="molecule type" value="Genomic_DNA"/>
</dbReference>
<reference evidence="14" key="1">
    <citation type="submission" date="2015-11" db="EMBL/GenBank/DDBJ databases">
        <authorList>
            <person name="Seth-Smith H.M.B."/>
        </authorList>
    </citation>
    <scope>NUCLEOTIDE SEQUENCE [LARGE SCALE GENOMIC DNA]</scope>
    <source>
        <strain evidence="14">2013Ark11</strain>
    </source>
</reference>
<evidence type="ECO:0000259" key="12">
    <source>
        <dbReference type="PROSITE" id="PS50968"/>
    </source>
</evidence>
<dbReference type="UniPathway" id="UPA00868">
    <property type="reaction ID" value="UER00840"/>
</dbReference>
<name>A0A0S4M315_9BURK</name>
<dbReference type="InterPro" id="IPR036625">
    <property type="entry name" value="E3-bd_dom_sf"/>
</dbReference>
<dbReference type="PROSITE" id="PS50968">
    <property type="entry name" value="BIOTINYL_LIPOYL"/>
    <property type="match status" value="1"/>
</dbReference>
<dbReference type="GO" id="GO:0005829">
    <property type="term" value="C:cytosol"/>
    <property type="evidence" value="ECO:0007669"/>
    <property type="project" value="TreeGrafter"/>
</dbReference>
<dbReference type="InterPro" id="IPR023213">
    <property type="entry name" value="CAT-like_dom_sf"/>
</dbReference>
<dbReference type="InterPro" id="IPR011053">
    <property type="entry name" value="Single_hybrid_motif"/>
</dbReference>
<dbReference type="InterPro" id="IPR003016">
    <property type="entry name" value="2-oxoA_DH_lipoyl-BS"/>
</dbReference>
<accession>A0A0S4M315</accession>
<keyword evidence="6 13" id="KW-0808">Transferase</keyword>
<dbReference type="PROSITE" id="PS00189">
    <property type="entry name" value="LIPOYL"/>
    <property type="match status" value="1"/>
</dbReference>
<evidence type="ECO:0000256" key="4">
    <source>
        <dbReference type="ARBA" id="ARBA00007317"/>
    </source>
</evidence>
<dbReference type="GO" id="GO:0006099">
    <property type="term" value="P:tricarboxylic acid cycle"/>
    <property type="evidence" value="ECO:0007669"/>
    <property type="project" value="UniProtKB-UniRule"/>
</dbReference>
<comment type="similarity">
    <text evidence="4">Belongs to the 2-oxoacid dehydrogenase family.</text>
</comment>
<evidence type="ECO:0000256" key="1">
    <source>
        <dbReference type="ARBA" id="ARBA00001938"/>
    </source>
</evidence>
<feature type="region of interest" description="Disordered" evidence="11">
    <location>
        <begin position="80"/>
        <end position="106"/>
    </location>
</feature>
<sequence>MSVKVKVPQLSESVSEATLLSWQKHPGDVVRRGEVLVEIETDKIVMEIPSPVDGVLSSVVELEGAVVVSGQDVACIDEVDSTDELSSPPPPAADHTRDGSKKSDTEKLLMPAAVSTAAKIGLTVDDSILGSGLGGRVLKEDVLRAYVSSDMPTSSTHEVSLPTVQPERRFSEGSSSVSTRFVDTSSVATSRREPMSRLRSRIAERLLESQASTATLTTFNEVNMRSVMDLRKRYVDDFEKEYGVRLGFMSFFVKAVVASLRKFPVLNASIDGNDIVYHNFFNIGVAVGTERGLVVPVLRDVDRLSMSEIEIAIGDYAKRAQSGHLTLDELSGGTFSISNGGAYGSMMSTPIINPPQSAILGIHGIKERPIVESGEIVVRPMVYLALSYDHRIIDGREAVLGLVAIKDALEDPSRLLLGV</sequence>
<evidence type="ECO:0000256" key="6">
    <source>
        <dbReference type="ARBA" id="ARBA00022679"/>
    </source>
</evidence>
<comment type="pathway">
    <text evidence="3">Amino-acid degradation; L-lysine degradation via saccharopine pathway; glutaryl-CoA from L-lysine: step 6/6.</text>
</comment>
<dbReference type="Gene3D" id="2.40.50.100">
    <property type="match status" value="1"/>
</dbReference>
<comment type="cofactor">
    <cofactor evidence="1">
        <name>(R)-lipoate</name>
        <dbReference type="ChEBI" id="CHEBI:83088"/>
    </cofactor>
</comment>
<dbReference type="InterPro" id="IPR000089">
    <property type="entry name" value="Biotin_lipoyl"/>
</dbReference>
<keyword evidence="14" id="KW-1185">Reference proteome</keyword>
<dbReference type="SUPFAM" id="SSF47005">
    <property type="entry name" value="Peripheral subunit-binding domain of 2-oxo acid dehydrogenase complex"/>
    <property type="match status" value="1"/>
</dbReference>
<keyword evidence="8" id="KW-0012">Acyltransferase</keyword>
<dbReference type="SUPFAM" id="SSF52777">
    <property type="entry name" value="CoA-dependent acyltransferases"/>
    <property type="match status" value="1"/>
</dbReference>
<dbReference type="AlphaFoldDB" id="A0A0S4M315"/>
<comment type="catalytic activity">
    <reaction evidence="9">
        <text>N(6)-[(R)-dihydrolipoyl]-L-lysyl-[protein] + succinyl-CoA = N(6)-[(R)-S(8)-succinyldihydrolipoyl]-L-lysyl-[protein] + CoA</text>
        <dbReference type="Rhea" id="RHEA:15213"/>
        <dbReference type="Rhea" id="RHEA-COMP:10475"/>
        <dbReference type="Rhea" id="RHEA-COMP:20092"/>
        <dbReference type="ChEBI" id="CHEBI:57287"/>
        <dbReference type="ChEBI" id="CHEBI:57292"/>
        <dbReference type="ChEBI" id="CHEBI:83100"/>
        <dbReference type="ChEBI" id="CHEBI:83120"/>
        <dbReference type="EC" id="2.3.1.61"/>
    </reaction>
</comment>